<proteinExistence type="predicted"/>
<dbReference type="STRING" id="1965070.A0A3S3PD08"/>
<dbReference type="InterPro" id="IPR050186">
    <property type="entry name" value="TPT_transporter"/>
</dbReference>
<accession>A0A3S3PD08</accession>
<dbReference type="Proteomes" id="UP000285301">
    <property type="component" value="Unassembled WGS sequence"/>
</dbReference>
<dbReference type="InterPro" id="IPR004853">
    <property type="entry name" value="Sugar_P_trans_dom"/>
</dbReference>
<evidence type="ECO:0000259" key="6">
    <source>
        <dbReference type="Pfam" id="PF03151"/>
    </source>
</evidence>
<comment type="caution">
    <text evidence="7">The sequence shown here is derived from an EMBL/GenBank/DDBJ whole genome shotgun (WGS) entry which is preliminary data.</text>
</comment>
<protein>
    <submittedName>
        <fullName evidence="7">Solute carrier family 35 member E2-like protein</fullName>
    </submittedName>
</protein>
<dbReference type="SUPFAM" id="SSF103481">
    <property type="entry name" value="Multidrug resistance efflux transporter EmrE"/>
    <property type="match status" value="1"/>
</dbReference>
<feature type="domain" description="Sugar phosphate transporter" evidence="6">
    <location>
        <begin position="89"/>
        <end position="264"/>
    </location>
</feature>
<keyword evidence="2 5" id="KW-0812">Transmembrane</keyword>
<dbReference type="EMBL" id="NCKU01004391">
    <property type="protein sequence ID" value="RWS06011.1"/>
    <property type="molecule type" value="Genomic_DNA"/>
</dbReference>
<evidence type="ECO:0000256" key="4">
    <source>
        <dbReference type="ARBA" id="ARBA00023136"/>
    </source>
</evidence>
<name>A0A3S3PD08_9ACAR</name>
<feature type="transmembrane region" description="Helical" evidence="5">
    <location>
        <begin position="234"/>
        <end position="263"/>
    </location>
</feature>
<evidence type="ECO:0000256" key="3">
    <source>
        <dbReference type="ARBA" id="ARBA00022989"/>
    </source>
</evidence>
<evidence type="ECO:0000256" key="1">
    <source>
        <dbReference type="ARBA" id="ARBA00004141"/>
    </source>
</evidence>
<evidence type="ECO:0000256" key="5">
    <source>
        <dbReference type="SAM" id="Phobius"/>
    </source>
</evidence>
<keyword evidence="4 5" id="KW-0472">Membrane</keyword>
<evidence type="ECO:0000313" key="8">
    <source>
        <dbReference type="Proteomes" id="UP000285301"/>
    </source>
</evidence>
<dbReference type="InterPro" id="IPR037185">
    <property type="entry name" value="EmrE-like"/>
</dbReference>
<organism evidence="7 8">
    <name type="scientific">Dinothrombium tinctorium</name>
    <dbReference type="NCBI Taxonomy" id="1965070"/>
    <lineage>
        <taxon>Eukaryota</taxon>
        <taxon>Metazoa</taxon>
        <taxon>Ecdysozoa</taxon>
        <taxon>Arthropoda</taxon>
        <taxon>Chelicerata</taxon>
        <taxon>Arachnida</taxon>
        <taxon>Acari</taxon>
        <taxon>Acariformes</taxon>
        <taxon>Trombidiformes</taxon>
        <taxon>Prostigmata</taxon>
        <taxon>Anystina</taxon>
        <taxon>Parasitengona</taxon>
        <taxon>Trombidioidea</taxon>
        <taxon>Trombidiidae</taxon>
        <taxon>Dinothrombium</taxon>
    </lineage>
</organism>
<dbReference type="GO" id="GO:0016020">
    <property type="term" value="C:membrane"/>
    <property type="evidence" value="ECO:0007669"/>
    <property type="project" value="UniProtKB-SubCell"/>
</dbReference>
<dbReference type="Pfam" id="PF03151">
    <property type="entry name" value="TPT"/>
    <property type="match status" value="1"/>
</dbReference>
<dbReference type="OrthoDB" id="6418713at2759"/>
<dbReference type="AlphaFoldDB" id="A0A3S3PD08"/>
<dbReference type="PANTHER" id="PTHR11132">
    <property type="entry name" value="SOLUTE CARRIER FAMILY 35"/>
    <property type="match status" value="1"/>
</dbReference>
<comment type="subcellular location">
    <subcellularLocation>
        <location evidence="1">Membrane</location>
        <topology evidence="1">Multi-pass membrane protein</topology>
    </subcellularLocation>
</comment>
<gene>
    <name evidence="7" type="ORF">B4U79_12655</name>
</gene>
<reference evidence="7 8" key="1">
    <citation type="journal article" date="2018" name="Gigascience">
        <title>Genomes of trombidid mites reveal novel predicted allergens and laterally-transferred genes associated with secondary metabolism.</title>
        <authorList>
            <person name="Dong X."/>
            <person name="Chaisiri K."/>
            <person name="Xia D."/>
            <person name="Armstrong S.D."/>
            <person name="Fang Y."/>
            <person name="Donnelly M.J."/>
            <person name="Kadowaki T."/>
            <person name="McGarry J.W."/>
            <person name="Darby A.C."/>
            <person name="Makepeace B.L."/>
        </authorList>
    </citation>
    <scope>NUCLEOTIDE SEQUENCE [LARGE SCALE GENOMIC DNA]</scope>
    <source>
        <strain evidence="7">UoL-WK</strain>
    </source>
</reference>
<evidence type="ECO:0000256" key="2">
    <source>
        <dbReference type="ARBA" id="ARBA00022692"/>
    </source>
</evidence>
<sequence length="285" mass="31823">MEKAALVEDCRKLQNFTTLFLNKYIVTYQKGDPTLLGSFQLLMCAICGYFHMKVPIGFAPRSNRKANDFRNNVSLSNFTRILVVVGSLRILLGEKTTILVNLSLIPVMIGLALCSAYELSFTLIGFVASFATNISECLQNVYSKRLLSVERYEPPQIQFYTSASSLIIQIPCLIFLIEFPKLFDSLTSDSNLLISFILNGVSFHCQSISEYLLLTHISPVTHSVANTTKRALLIWLSIIVFGNPVTTLSWIGTATVIFGVLIYNKARSLSEDRSDSQNVQNSHDV</sequence>
<feature type="transmembrane region" description="Helical" evidence="5">
    <location>
        <begin position="34"/>
        <end position="52"/>
    </location>
</feature>
<keyword evidence="3 5" id="KW-1133">Transmembrane helix</keyword>
<feature type="transmembrane region" description="Helical" evidence="5">
    <location>
        <begin position="73"/>
        <end position="92"/>
    </location>
</feature>
<evidence type="ECO:0000313" key="7">
    <source>
        <dbReference type="EMBL" id="RWS06011.1"/>
    </source>
</evidence>
<keyword evidence="8" id="KW-1185">Reference proteome</keyword>